<keyword evidence="1" id="KW-1133">Transmembrane helix</keyword>
<name>A0A1I4LNE0_9BACI</name>
<dbReference type="STRING" id="266892.SAMN04488054_10874"/>
<keyword evidence="1" id="KW-0812">Transmembrane</keyword>
<accession>A0A1I4LNE0</accession>
<dbReference type="RefSeq" id="WP_090926633.1">
    <property type="nucleotide sequence ID" value="NZ_FOTY01000008.1"/>
</dbReference>
<dbReference type="Proteomes" id="UP000199668">
    <property type="component" value="Unassembled WGS sequence"/>
</dbReference>
<proteinExistence type="predicted"/>
<evidence type="ECO:0000313" key="2">
    <source>
        <dbReference type="EMBL" id="SFL92532.1"/>
    </source>
</evidence>
<gene>
    <name evidence="2" type="ORF">SAMN04488054_10874</name>
</gene>
<dbReference type="EMBL" id="FOTY01000008">
    <property type="protein sequence ID" value="SFL92532.1"/>
    <property type="molecule type" value="Genomic_DNA"/>
</dbReference>
<sequence>MEKKWIIIDAALIAAFFVLLQIAGVDVRLWVIIIVEWSTKFVLPWIVLYWLVRWVKSVEK</sequence>
<protein>
    <submittedName>
        <fullName evidence="2">Uncharacterized protein</fullName>
    </submittedName>
</protein>
<evidence type="ECO:0000256" key="1">
    <source>
        <dbReference type="SAM" id="Phobius"/>
    </source>
</evidence>
<feature type="transmembrane region" description="Helical" evidence="1">
    <location>
        <begin position="5"/>
        <end position="23"/>
    </location>
</feature>
<feature type="transmembrane region" description="Helical" evidence="1">
    <location>
        <begin position="29"/>
        <end position="52"/>
    </location>
</feature>
<organism evidence="2 3">
    <name type="scientific">Salibacterium qingdaonense</name>
    <dbReference type="NCBI Taxonomy" id="266892"/>
    <lineage>
        <taxon>Bacteria</taxon>
        <taxon>Bacillati</taxon>
        <taxon>Bacillota</taxon>
        <taxon>Bacilli</taxon>
        <taxon>Bacillales</taxon>
        <taxon>Bacillaceae</taxon>
    </lineage>
</organism>
<keyword evidence="3" id="KW-1185">Reference proteome</keyword>
<dbReference type="AlphaFoldDB" id="A0A1I4LNE0"/>
<reference evidence="2 3" key="1">
    <citation type="submission" date="2016-10" db="EMBL/GenBank/DDBJ databases">
        <authorList>
            <person name="de Groot N.N."/>
        </authorList>
    </citation>
    <scope>NUCLEOTIDE SEQUENCE [LARGE SCALE GENOMIC DNA]</scope>
    <source>
        <strain evidence="2 3">CGMCC 1.6134</strain>
    </source>
</reference>
<dbReference type="OrthoDB" id="2637224at2"/>
<evidence type="ECO:0000313" key="3">
    <source>
        <dbReference type="Proteomes" id="UP000199668"/>
    </source>
</evidence>
<keyword evidence="1" id="KW-0472">Membrane</keyword>